<protein>
    <recommendedName>
        <fullName evidence="8">Molybdenum cofactor guanylyltransferase</fullName>
        <shortName evidence="8">MoCo guanylyltransferase</shortName>
        <ecNumber evidence="8">2.7.7.77</ecNumber>
    </recommendedName>
    <alternativeName>
        <fullName evidence="8">GTP:molybdopterin guanylyltransferase</fullName>
    </alternativeName>
    <alternativeName>
        <fullName evidence="8">Mo-MPT guanylyltransferase</fullName>
    </alternativeName>
    <alternativeName>
        <fullName evidence="8">Molybdopterin guanylyltransferase</fullName>
    </alternativeName>
    <alternativeName>
        <fullName evidence="8">Molybdopterin-guanine dinucleotide synthase</fullName>
        <shortName evidence="8">MGD synthase</shortName>
    </alternativeName>
</protein>
<dbReference type="Proteomes" id="UP000627715">
    <property type="component" value="Unassembled WGS sequence"/>
</dbReference>
<feature type="binding site" evidence="8">
    <location>
        <position position="114"/>
    </location>
    <ligand>
        <name>GTP</name>
        <dbReference type="ChEBI" id="CHEBI:37565"/>
    </ligand>
</feature>
<dbReference type="CDD" id="cd02503">
    <property type="entry name" value="MobA"/>
    <property type="match status" value="1"/>
</dbReference>
<feature type="binding site" evidence="8">
    <location>
        <position position="34"/>
    </location>
    <ligand>
        <name>GTP</name>
        <dbReference type="ChEBI" id="CHEBI:37565"/>
    </ligand>
</feature>
<dbReference type="PANTHER" id="PTHR19136">
    <property type="entry name" value="MOLYBDENUM COFACTOR GUANYLYLTRANSFERASE"/>
    <property type="match status" value="1"/>
</dbReference>
<keyword evidence="2 8" id="KW-0808">Transferase</keyword>
<dbReference type="SUPFAM" id="SSF53448">
    <property type="entry name" value="Nucleotide-diphospho-sugar transferases"/>
    <property type="match status" value="1"/>
</dbReference>
<keyword evidence="3 8" id="KW-0479">Metal-binding</keyword>
<dbReference type="GO" id="GO:0046872">
    <property type="term" value="F:metal ion binding"/>
    <property type="evidence" value="ECO:0007669"/>
    <property type="project" value="UniProtKB-KW"/>
</dbReference>
<comment type="domain">
    <text evidence="8">The N-terminal domain determines nucleotide recognition and specific binding, while the C-terminal domain determines the specific binding to the target protein.</text>
</comment>
<dbReference type="NCBIfam" id="TIGR02665">
    <property type="entry name" value="molyb_mobA"/>
    <property type="match status" value="1"/>
</dbReference>
<evidence type="ECO:0000259" key="9">
    <source>
        <dbReference type="Pfam" id="PF12804"/>
    </source>
</evidence>
<feature type="binding site" evidence="8">
    <location>
        <position position="114"/>
    </location>
    <ligand>
        <name>Mg(2+)</name>
        <dbReference type="ChEBI" id="CHEBI:18420"/>
    </ligand>
</feature>
<comment type="caution">
    <text evidence="8">Lacks conserved residue(s) required for the propagation of feature annotation.</text>
</comment>
<dbReference type="InterPro" id="IPR029044">
    <property type="entry name" value="Nucleotide-diphossugar_trans"/>
</dbReference>
<dbReference type="GO" id="GO:0005737">
    <property type="term" value="C:cytoplasm"/>
    <property type="evidence" value="ECO:0007669"/>
    <property type="project" value="UniProtKB-SubCell"/>
</dbReference>
<dbReference type="OrthoDB" id="9788394at2"/>
<organism evidence="10 11">
    <name type="scientific">Pseudohongiella nitratireducens</name>
    <dbReference type="NCBI Taxonomy" id="1768907"/>
    <lineage>
        <taxon>Bacteria</taxon>
        <taxon>Pseudomonadati</taxon>
        <taxon>Pseudomonadota</taxon>
        <taxon>Gammaproteobacteria</taxon>
        <taxon>Pseudomonadales</taxon>
        <taxon>Pseudohongiellaceae</taxon>
        <taxon>Pseudohongiella</taxon>
    </lineage>
</organism>
<dbReference type="AlphaFoldDB" id="A0A917GV28"/>
<accession>A0A917GV28</accession>
<dbReference type="InterPro" id="IPR025877">
    <property type="entry name" value="MobA-like_NTP_Trfase"/>
</dbReference>
<evidence type="ECO:0000256" key="6">
    <source>
        <dbReference type="ARBA" id="ARBA00023134"/>
    </source>
</evidence>
<comment type="function">
    <text evidence="8">Transfers a GMP moiety from GTP to Mo-molybdopterin (Mo-MPT) cofactor (Moco or molybdenum cofactor) to form Mo-molybdopterin guanine dinucleotide (Mo-MGD) cofactor.</text>
</comment>
<evidence type="ECO:0000256" key="5">
    <source>
        <dbReference type="ARBA" id="ARBA00022842"/>
    </source>
</evidence>
<evidence type="ECO:0000313" key="10">
    <source>
        <dbReference type="EMBL" id="GGG58276.1"/>
    </source>
</evidence>
<dbReference type="HAMAP" id="MF_00316">
    <property type="entry name" value="MobA"/>
    <property type="match status" value="1"/>
</dbReference>
<keyword evidence="7 8" id="KW-0501">Molybdenum cofactor biosynthesis</keyword>
<dbReference type="PANTHER" id="PTHR19136:SF81">
    <property type="entry name" value="MOLYBDENUM COFACTOR GUANYLYLTRANSFERASE"/>
    <property type="match status" value="1"/>
</dbReference>
<dbReference type="Gene3D" id="3.90.550.10">
    <property type="entry name" value="Spore Coat Polysaccharide Biosynthesis Protein SpsA, Chain A"/>
    <property type="match status" value="1"/>
</dbReference>
<comment type="similarity">
    <text evidence="8">Belongs to the MobA family.</text>
</comment>
<evidence type="ECO:0000256" key="1">
    <source>
        <dbReference type="ARBA" id="ARBA00022490"/>
    </source>
</evidence>
<keyword evidence="5 8" id="KW-0460">Magnesium</keyword>
<dbReference type="EC" id="2.7.7.77" evidence="8"/>
<comment type="cofactor">
    <cofactor evidence="8">
        <name>Mg(2+)</name>
        <dbReference type="ChEBI" id="CHEBI:18420"/>
    </cofactor>
</comment>
<keyword evidence="1 8" id="KW-0963">Cytoplasm</keyword>
<reference evidence="10" key="1">
    <citation type="journal article" date="2014" name="Int. J. Syst. Evol. Microbiol.">
        <title>Complete genome sequence of Corynebacterium casei LMG S-19264T (=DSM 44701T), isolated from a smear-ripened cheese.</title>
        <authorList>
            <consortium name="US DOE Joint Genome Institute (JGI-PGF)"/>
            <person name="Walter F."/>
            <person name="Albersmeier A."/>
            <person name="Kalinowski J."/>
            <person name="Ruckert C."/>
        </authorList>
    </citation>
    <scope>NUCLEOTIDE SEQUENCE</scope>
    <source>
        <strain evidence="10">CGMCC 1.15425</strain>
    </source>
</reference>
<comment type="subunit">
    <text evidence="8">Monomer.</text>
</comment>
<keyword evidence="10" id="KW-0548">Nucleotidyltransferase</keyword>
<dbReference type="EMBL" id="BMIY01000006">
    <property type="protein sequence ID" value="GGG58276.1"/>
    <property type="molecule type" value="Genomic_DNA"/>
</dbReference>
<evidence type="ECO:0000256" key="8">
    <source>
        <dbReference type="HAMAP-Rule" id="MF_00316"/>
    </source>
</evidence>
<name>A0A917GV28_9GAMM</name>
<evidence type="ECO:0000256" key="2">
    <source>
        <dbReference type="ARBA" id="ARBA00022679"/>
    </source>
</evidence>
<gene>
    <name evidence="8 10" type="primary">mobA</name>
    <name evidence="10" type="ORF">GCM10011403_14530</name>
</gene>
<evidence type="ECO:0000313" key="11">
    <source>
        <dbReference type="Proteomes" id="UP000627715"/>
    </source>
</evidence>
<dbReference type="GO" id="GO:0061603">
    <property type="term" value="F:molybdenum cofactor guanylyltransferase activity"/>
    <property type="evidence" value="ECO:0007669"/>
    <property type="project" value="UniProtKB-EC"/>
</dbReference>
<comment type="catalytic activity">
    <reaction evidence="8">
        <text>Mo-molybdopterin + GTP + H(+) = Mo-molybdopterin guanine dinucleotide + diphosphate</text>
        <dbReference type="Rhea" id="RHEA:34243"/>
        <dbReference type="ChEBI" id="CHEBI:15378"/>
        <dbReference type="ChEBI" id="CHEBI:33019"/>
        <dbReference type="ChEBI" id="CHEBI:37565"/>
        <dbReference type="ChEBI" id="CHEBI:71302"/>
        <dbReference type="ChEBI" id="CHEBI:71310"/>
        <dbReference type="EC" id="2.7.7.77"/>
    </reaction>
</comment>
<feature type="binding site" evidence="8">
    <location>
        <begin position="21"/>
        <end position="23"/>
    </location>
    <ligand>
        <name>GTP</name>
        <dbReference type="ChEBI" id="CHEBI:37565"/>
    </ligand>
</feature>
<dbReference type="GO" id="GO:0005525">
    <property type="term" value="F:GTP binding"/>
    <property type="evidence" value="ECO:0007669"/>
    <property type="project" value="UniProtKB-UniRule"/>
</dbReference>
<dbReference type="RefSeq" id="WP_157885689.1">
    <property type="nucleotide sequence ID" value="NZ_BMIY01000006.1"/>
</dbReference>
<feature type="domain" description="MobA-like NTP transferase" evidence="9">
    <location>
        <begin position="19"/>
        <end position="178"/>
    </location>
</feature>
<keyword evidence="11" id="KW-1185">Reference proteome</keyword>
<comment type="caution">
    <text evidence="10">The sequence shown here is derived from an EMBL/GenBank/DDBJ whole genome shotgun (WGS) entry which is preliminary data.</text>
</comment>
<dbReference type="InterPro" id="IPR013482">
    <property type="entry name" value="Molybde_CF_guanTrfase"/>
</dbReference>
<dbReference type="Pfam" id="PF12804">
    <property type="entry name" value="NTP_transf_3"/>
    <property type="match status" value="1"/>
</dbReference>
<keyword evidence="6 8" id="KW-0342">GTP-binding</keyword>
<reference evidence="10" key="2">
    <citation type="submission" date="2020-09" db="EMBL/GenBank/DDBJ databases">
        <authorList>
            <person name="Sun Q."/>
            <person name="Zhou Y."/>
        </authorList>
    </citation>
    <scope>NUCLEOTIDE SEQUENCE</scope>
    <source>
        <strain evidence="10">CGMCC 1.15425</strain>
    </source>
</reference>
<proteinExistence type="inferred from homology"/>
<comment type="subcellular location">
    <subcellularLocation>
        <location evidence="8">Cytoplasm</location>
    </subcellularLocation>
</comment>
<feature type="binding site" evidence="8">
    <location>
        <position position="83"/>
    </location>
    <ligand>
        <name>GTP</name>
        <dbReference type="ChEBI" id="CHEBI:37565"/>
    </ligand>
</feature>
<evidence type="ECO:0000256" key="7">
    <source>
        <dbReference type="ARBA" id="ARBA00023150"/>
    </source>
</evidence>
<evidence type="ECO:0000256" key="4">
    <source>
        <dbReference type="ARBA" id="ARBA00022741"/>
    </source>
</evidence>
<dbReference type="GO" id="GO:1902758">
    <property type="term" value="P:bis(molybdopterin guanine dinucleotide)molybdenum biosynthetic process"/>
    <property type="evidence" value="ECO:0007669"/>
    <property type="project" value="TreeGrafter"/>
</dbReference>
<sequence>MRSARCSNFQPSCLIYTLAILCGGQGSRLGGVDKGWLSSGDSSFVERAMHRFCSQILSEPAVIISANRNLHQYEALGAKVVADQRAGFLGPLAGLEAVLLAADPDLPLLVIPCDMPDLPADLATRLLTQLLNSPKESVVIANDGERAQPLCMALYPSTVRHDLTAFLDKGGRGVFQWLKQHEVREVRYAGQPQHFVNINDDSAYQAYFGYDPRHESIRFRQIPATP</sequence>
<evidence type="ECO:0000256" key="3">
    <source>
        <dbReference type="ARBA" id="ARBA00022723"/>
    </source>
</evidence>
<keyword evidence="4 8" id="KW-0547">Nucleotide-binding</keyword>